<evidence type="ECO:0008006" key="4">
    <source>
        <dbReference type="Google" id="ProtNLM"/>
    </source>
</evidence>
<protein>
    <recommendedName>
        <fullName evidence="4">DUF2384 domain-containing protein</fullName>
    </recommendedName>
</protein>
<dbReference type="OrthoDB" id="5959778at2"/>
<gene>
    <name evidence="2" type="ORF">SAMN04487997_0685</name>
</gene>
<accession>A0A1H6QQD9</accession>
<dbReference type="Proteomes" id="UP000199420">
    <property type="component" value="Unassembled WGS sequence"/>
</dbReference>
<evidence type="ECO:0000313" key="3">
    <source>
        <dbReference type="Proteomes" id="UP000199420"/>
    </source>
</evidence>
<sequence>MRSAAPATSVLPTPPHADHAAPSPASIHVPAALAVLRLAAALEPDIVEAMIWYRSVPIAVLDGLTAAELVAQGRATAVLAFLRAAIAVDAAERRIPAPTDVRVGSATRSAFA</sequence>
<evidence type="ECO:0000256" key="1">
    <source>
        <dbReference type="SAM" id="MobiDB-lite"/>
    </source>
</evidence>
<dbReference type="AlphaFoldDB" id="A0A1H6QQD9"/>
<keyword evidence="3" id="KW-1185">Reference proteome</keyword>
<reference evidence="2 3" key="1">
    <citation type="submission" date="2016-10" db="EMBL/GenBank/DDBJ databases">
        <authorList>
            <person name="de Groot N.N."/>
        </authorList>
    </citation>
    <scope>NUCLEOTIDE SEQUENCE [LARGE SCALE GENOMIC DNA]</scope>
    <source>
        <strain evidence="2 3">DSM 26515</strain>
    </source>
</reference>
<dbReference type="EMBL" id="FNYC01000001">
    <property type="protein sequence ID" value="SEI44246.1"/>
    <property type="molecule type" value="Genomic_DNA"/>
</dbReference>
<proteinExistence type="predicted"/>
<dbReference type="RefSeq" id="WP_139202365.1">
    <property type="nucleotide sequence ID" value="NZ_FNYC01000001.1"/>
</dbReference>
<name>A0A1H6QQD9_9GAMM</name>
<evidence type="ECO:0000313" key="2">
    <source>
        <dbReference type="EMBL" id="SEI44246.1"/>
    </source>
</evidence>
<organism evidence="2 3">
    <name type="scientific">Frateuria terrea</name>
    <dbReference type="NCBI Taxonomy" id="529704"/>
    <lineage>
        <taxon>Bacteria</taxon>
        <taxon>Pseudomonadati</taxon>
        <taxon>Pseudomonadota</taxon>
        <taxon>Gammaproteobacteria</taxon>
        <taxon>Lysobacterales</taxon>
        <taxon>Rhodanobacteraceae</taxon>
        <taxon>Frateuria</taxon>
    </lineage>
</organism>
<dbReference type="STRING" id="529704.SAMN02927913_0601"/>
<feature type="region of interest" description="Disordered" evidence="1">
    <location>
        <begin position="1"/>
        <end position="23"/>
    </location>
</feature>